<feature type="region of interest" description="Disordered" evidence="1">
    <location>
        <begin position="1"/>
        <end position="65"/>
    </location>
</feature>
<feature type="compositionally biased region" description="Basic and acidic residues" evidence="1">
    <location>
        <begin position="16"/>
        <end position="44"/>
    </location>
</feature>
<keyword evidence="3" id="KW-1185">Reference proteome</keyword>
<evidence type="ECO:0000313" key="3">
    <source>
        <dbReference type="Proteomes" id="UP000620156"/>
    </source>
</evidence>
<reference evidence="2" key="1">
    <citation type="journal article" date="2014" name="Int. J. Syst. Evol. Microbiol.">
        <title>Complete genome sequence of Corynebacterium casei LMG S-19264T (=DSM 44701T), isolated from a smear-ripened cheese.</title>
        <authorList>
            <consortium name="US DOE Joint Genome Institute (JGI-PGF)"/>
            <person name="Walter F."/>
            <person name="Albersmeier A."/>
            <person name="Kalinowski J."/>
            <person name="Ruckert C."/>
        </authorList>
    </citation>
    <scope>NUCLEOTIDE SEQUENCE</scope>
    <source>
        <strain evidence="2">JCM 3131</strain>
    </source>
</reference>
<dbReference type="EMBL" id="BMQK01000001">
    <property type="protein sequence ID" value="GGQ41403.1"/>
    <property type="molecule type" value="Genomic_DNA"/>
</dbReference>
<evidence type="ECO:0000256" key="1">
    <source>
        <dbReference type="SAM" id="MobiDB-lite"/>
    </source>
</evidence>
<gene>
    <name evidence="2" type="ORF">GCM10010145_07160</name>
</gene>
<dbReference type="Proteomes" id="UP000620156">
    <property type="component" value="Unassembled WGS sequence"/>
</dbReference>
<evidence type="ECO:0000313" key="2">
    <source>
        <dbReference type="EMBL" id="GGQ41403.1"/>
    </source>
</evidence>
<proteinExistence type="predicted"/>
<dbReference type="AlphaFoldDB" id="A0A918B7U4"/>
<organism evidence="2 3">
    <name type="scientific">Streptomyces ruber</name>
    <dbReference type="NCBI Taxonomy" id="83378"/>
    <lineage>
        <taxon>Bacteria</taxon>
        <taxon>Bacillati</taxon>
        <taxon>Actinomycetota</taxon>
        <taxon>Actinomycetes</taxon>
        <taxon>Kitasatosporales</taxon>
        <taxon>Streptomycetaceae</taxon>
        <taxon>Streptomyces</taxon>
    </lineage>
</organism>
<comment type="caution">
    <text evidence="2">The sequence shown here is derived from an EMBL/GenBank/DDBJ whole genome shotgun (WGS) entry which is preliminary data.</text>
</comment>
<reference evidence="2" key="2">
    <citation type="submission" date="2020-09" db="EMBL/GenBank/DDBJ databases">
        <authorList>
            <person name="Sun Q."/>
            <person name="Ohkuma M."/>
        </authorList>
    </citation>
    <scope>NUCLEOTIDE SEQUENCE</scope>
    <source>
        <strain evidence="2">JCM 3131</strain>
    </source>
</reference>
<accession>A0A918B7U4</accession>
<name>A0A918B7U4_9ACTN</name>
<protein>
    <submittedName>
        <fullName evidence="2">Uncharacterized protein</fullName>
    </submittedName>
</protein>
<dbReference type="RefSeq" id="WP_189215076.1">
    <property type="nucleotide sequence ID" value="NZ_BMQK01000001.1"/>
</dbReference>
<sequence length="65" mass="6897">MTPPPPLLGARQSHPAPERRNDDAAARTGDGHDTRHVRLRDAASGRRVACAHVPAGHSEDARSAV</sequence>